<dbReference type="EMBL" id="CP009498">
    <property type="protein sequence ID" value="AKL98167.1"/>
    <property type="molecule type" value="Genomic_DNA"/>
</dbReference>
<dbReference type="GO" id="GO:0006412">
    <property type="term" value="P:translation"/>
    <property type="evidence" value="ECO:0007669"/>
    <property type="project" value="UniProtKB-UniRule"/>
</dbReference>
<dbReference type="NCBIfam" id="TIGR00030">
    <property type="entry name" value="S21p"/>
    <property type="match status" value="1"/>
</dbReference>
<reference evidence="7 8" key="1">
    <citation type="submission" date="2014-09" db="EMBL/GenBank/DDBJ databases">
        <title>Complete genome sequence of Endomicrobium proavitum.</title>
        <authorList>
            <person name="Zheng H."/>
        </authorList>
    </citation>
    <scope>NUCLEOTIDE SEQUENCE [LARGE SCALE GENOMIC DNA]</scope>
    <source>
        <strain evidence="7 8">Rsa215</strain>
    </source>
</reference>
<dbReference type="PANTHER" id="PTHR21109">
    <property type="entry name" value="MITOCHONDRIAL 28S RIBOSOMAL PROTEIN S21"/>
    <property type="match status" value="1"/>
</dbReference>
<organism evidence="7 8">
    <name type="scientific">Endomicrobium proavitum</name>
    <dbReference type="NCBI Taxonomy" id="1408281"/>
    <lineage>
        <taxon>Bacteria</taxon>
        <taxon>Pseudomonadati</taxon>
        <taxon>Elusimicrobiota</taxon>
        <taxon>Endomicrobiia</taxon>
        <taxon>Endomicrobiales</taxon>
        <taxon>Endomicrobiaceae</taxon>
        <taxon>Endomicrobium</taxon>
    </lineage>
</organism>
<keyword evidence="3 5" id="KW-0687">Ribonucleoprotein</keyword>
<dbReference type="InterPro" id="IPR001911">
    <property type="entry name" value="Ribosomal_bS21"/>
</dbReference>
<dbReference type="STRING" id="1408281.Epro_0788"/>
<keyword evidence="2 5" id="KW-0689">Ribosomal protein</keyword>
<sequence length="68" mass="8276">MVNVKVREGESIEEAIRRFKRECERNGIMQEIKKREFYKAPSVLKKEKLAEAKRKIRRKQLKDSRWAK</sequence>
<keyword evidence="8" id="KW-1185">Reference proteome</keyword>
<dbReference type="KEGG" id="epo:Epro_0788"/>
<proteinExistence type="inferred from homology"/>
<dbReference type="Proteomes" id="UP000035337">
    <property type="component" value="Chromosome"/>
</dbReference>
<evidence type="ECO:0000256" key="6">
    <source>
        <dbReference type="RuleBase" id="RU000667"/>
    </source>
</evidence>
<dbReference type="RefSeq" id="WP_052570706.1">
    <property type="nucleotide sequence ID" value="NZ_CP009498.1"/>
</dbReference>
<evidence type="ECO:0000256" key="4">
    <source>
        <dbReference type="ARBA" id="ARBA00035135"/>
    </source>
</evidence>
<evidence type="ECO:0000256" key="2">
    <source>
        <dbReference type="ARBA" id="ARBA00022980"/>
    </source>
</evidence>
<evidence type="ECO:0000256" key="5">
    <source>
        <dbReference type="HAMAP-Rule" id="MF_00358"/>
    </source>
</evidence>
<dbReference type="InterPro" id="IPR018278">
    <property type="entry name" value="Ribosomal_bS21_CS"/>
</dbReference>
<dbReference type="GO" id="GO:0005840">
    <property type="term" value="C:ribosome"/>
    <property type="evidence" value="ECO:0007669"/>
    <property type="project" value="UniProtKB-KW"/>
</dbReference>
<evidence type="ECO:0000256" key="1">
    <source>
        <dbReference type="ARBA" id="ARBA00006640"/>
    </source>
</evidence>
<comment type="similarity">
    <text evidence="1 5 6">Belongs to the bacterial ribosomal protein bS21 family.</text>
</comment>
<dbReference type="HAMAP" id="MF_00358">
    <property type="entry name" value="Ribosomal_bS21"/>
    <property type="match status" value="1"/>
</dbReference>
<dbReference type="InterPro" id="IPR038380">
    <property type="entry name" value="Ribosomal_bS21_sf"/>
</dbReference>
<name>A0A0G3WJW6_9BACT</name>
<protein>
    <recommendedName>
        <fullName evidence="4 5">Small ribosomal subunit protein bS21</fullName>
    </recommendedName>
</protein>
<dbReference type="GO" id="GO:0003735">
    <property type="term" value="F:structural constituent of ribosome"/>
    <property type="evidence" value="ECO:0007669"/>
    <property type="project" value="InterPro"/>
</dbReference>
<dbReference type="PRINTS" id="PR00976">
    <property type="entry name" value="RIBOSOMALS21"/>
</dbReference>
<dbReference type="Gene3D" id="1.20.5.1150">
    <property type="entry name" value="Ribosomal protein S8"/>
    <property type="match status" value="1"/>
</dbReference>
<dbReference type="GO" id="GO:1990904">
    <property type="term" value="C:ribonucleoprotein complex"/>
    <property type="evidence" value="ECO:0007669"/>
    <property type="project" value="UniProtKB-KW"/>
</dbReference>
<dbReference type="PANTHER" id="PTHR21109:SF22">
    <property type="entry name" value="SMALL RIBOSOMAL SUBUNIT PROTEIN BS21"/>
    <property type="match status" value="1"/>
</dbReference>
<dbReference type="OrthoDB" id="9799244at2"/>
<evidence type="ECO:0000256" key="3">
    <source>
        <dbReference type="ARBA" id="ARBA00023274"/>
    </source>
</evidence>
<evidence type="ECO:0000313" key="8">
    <source>
        <dbReference type="Proteomes" id="UP000035337"/>
    </source>
</evidence>
<dbReference type="Pfam" id="PF01165">
    <property type="entry name" value="Ribosomal_S21"/>
    <property type="match status" value="1"/>
</dbReference>
<evidence type="ECO:0000313" key="7">
    <source>
        <dbReference type="EMBL" id="AKL98167.1"/>
    </source>
</evidence>
<accession>A0A0G3WJW6</accession>
<dbReference type="PROSITE" id="PS01181">
    <property type="entry name" value="RIBOSOMAL_S21"/>
    <property type="match status" value="1"/>
</dbReference>
<gene>
    <name evidence="5 7" type="primary">rpsU</name>
    <name evidence="7" type="ORF">Epro_0788</name>
</gene>
<dbReference type="AlphaFoldDB" id="A0A0G3WJW6"/>